<keyword evidence="1" id="KW-0472">Membrane</keyword>
<protein>
    <recommendedName>
        <fullName evidence="4">DUF3592 domain-containing protein</fullName>
    </recommendedName>
</protein>
<dbReference type="RefSeq" id="WP_089050456.1">
    <property type="nucleotide sequence ID" value="NZ_FXTV01000020.1"/>
</dbReference>
<name>A0A226H5P4_9FLAO</name>
<proteinExistence type="predicted"/>
<keyword evidence="1" id="KW-0812">Transmembrane</keyword>
<sequence>MKKNKLKLFLLAIGIILSVITVKLMYDSTNYLNNAKRAWATVTGYNVKLVEEDIKRNGRTVTEKRNYYYHKFQFRDQKNRVIQVESSIGNGDSGAYQIGTKVMVLYMEDNPKDAMINNFTNLWLRAFILGFFAFVFLLIGYN</sequence>
<evidence type="ECO:0008006" key="4">
    <source>
        <dbReference type="Google" id="ProtNLM"/>
    </source>
</evidence>
<accession>A0A226H5P4</accession>
<evidence type="ECO:0000256" key="1">
    <source>
        <dbReference type="SAM" id="Phobius"/>
    </source>
</evidence>
<reference evidence="2 3" key="1">
    <citation type="submission" date="2016-11" db="EMBL/GenBank/DDBJ databases">
        <title>Whole genomes of Flavobacteriaceae.</title>
        <authorList>
            <person name="Stine C."/>
            <person name="Li C."/>
            <person name="Tadesse D."/>
        </authorList>
    </citation>
    <scope>NUCLEOTIDE SEQUENCE [LARGE SCALE GENOMIC DNA]</scope>
    <source>
        <strain evidence="2 3">DSM 18292</strain>
    </source>
</reference>
<comment type="caution">
    <text evidence="2">The sequence shown here is derived from an EMBL/GenBank/DDBJ whole genome shotgun (WGS) entry which is preliminary data.</text>
</comment>
<keyword evidence="3" id="KW-1185">Reference proteome</keyword>
<feature type="transmembrane region" description="Helical" evidence="1">
    <location>
        <begin position="122"/>
        <end position="141"/>
    </location>
</feature>
<feature type="transmembrane region" description="Helical" evidence="1">
    <location>
        <begin position="6"/>
        <end position="26"/>
    </location>
</feature>
<dbReference type="OrthoDB" id="2242169at2"/>
<dbReference type="Proteomes" id="UP000198345">
    <property type="component" value="Unassembled WGS sequence"/>
</dbReference>
<evidence type="ECO:0000313" key="3">
    <source>
        <dbReference type="Proteomes" id="UP000198345"/>
    </source>
</evidence>
<evidence type="ECO:0000313" key="2">
    <source>
        <dbReference type="EMBL" id="OXA89512.1"/>
    </source>
</evidence>
<keyword evidence="1" id="KW-1133">Transmembrane helix</keyword>
<dbReference type="EMBL" id="MUGW01000027">
    <property type="protein sequence ID" value="OXA89512.1"/>
    <property type="molecule type" value="Genomic_DNA"/>
</dbReference>
<organism evidence="2 3">
    <name type="scientific">Flavobacterium hercynium</name>
    <dbReference type="NCBI Taxonomy" id="387094"/>
    <lineage>
        <taxon>Bacteria</taxon>
        <taxon>Pseudomonadati</taxon>
        <taxon>Bacteroidota</taxon>
        <taxon>Flavobacteriia</taxon>
        <taxon>Flavobacteriales</taxon>
        <taxon>Flavobacteriaceae</taxon>
        <taxon>Flavobacterium</taxon>
    </lineage>
</organism>
<dbReference type="AlphaFoldDB" id="A0A226H5P4"/>
<gene>
    <name evidence="2" type="ORF">B0A66_13910</name>
</gene>